<evidence type="ECO:0000256" key="2">
    <source>
        <dbReference type="ARBA" id="ARBA00022679"/>
    </source>
</evidence>
<dbReference type="GO" id="GO:0008615">
    <property type="term" value="P:pyridoxine biosynthetic process"/>
    <property type="evidence" value="ECO:0007669"/>
    <property type="project" value="UniProtKB-KW"/>
</dbReference>
<dbReference type="Pfam" id="PF03740">
    <property type="entry name" value="PdxJ"/>
    <property type="match status" value="1"/>
</dbReference>
<sequence length="248" mass="27601">MLLGVNIDHVATLRQARGTRYPDPVYAALQAEQAGADSITLHLREDRRHIQERDVLAMKDMLLTHMNLEMAVTDEMLAFAEKIHPQDCCLVPERREELTTEGGLDVLSQENRIREACQQLAEANIRVSLFIDADRSQIEAAKRCGAPVIEIHTGQFADAKNHARQLKEFKKVREAVDIGHDLGLQVNAGHGLHYHNVQKIASIPQIKELNIGHAIIAESIFCGVQPAVSKMKKLMLGARLQGASKLTK</sequence>
<gene>
    <name evidence="4" type="ORF">MNBD_GAMMA11-1588</name>
</gene>
<protein>
    <submittedName>
        <fullName evidence="4">Pyridoxine 5'-phosphate synthase</fullName>
        <ecNumber evidence="4">2.6.99.2</ecNumber>
    </submittedName>
</protein>
<dbReference type="CDD" id="cd00003">
    <property type="entry name" value="PNPsynthase"/>
    <property type="match status" value="1"/>
</dbReference>
<dbReference type="InterPro" id="IPR004569">
    <property type="entry name" value="PyrdxlP_synth_PdxJ"/>
</dbReference>
<dbReference type="GO" id="GO:0005829">
    <property type="term" value="C:cytosol"/>
    <property type="evidence" value="ECO:0007669"/>
    <property type="project" value="TreeGrafter"/>
</dbReference>
<dbReference type="InterPro" id="IPR013785">
    <property type="entry name" value="Aldolase_TIM"/>
</dbReference>
<dbReference type="NCBIfam" id="TIGR00559">
    <property type="entry name" value="pdxJ"/>
    <property type="match status" value="1"/>
</dbReference>
<dbReference type="HAMAP" id="MF_00279">
    <property type="entry name" value="PdxJ"/>
    <property type="match status" value="1"/>
</dbReference>
<dbReference type="GO" id="GO:0033856">
    <property type="term" value="F:pyridoxine 5'-phosphate synthase activity"/>
    <property type="evidence" value="ECO:0007669"/>
    <property type="project" value="UniProtKB-EC"/>
</dbReference>
<dbReference type="PANTHER" id="PTHR30456">
    <property type="entry name" value="PYRIDOXINE 5'-PHOSPHATE SYNTHASE"/>
    <property type="match status" value="1"/>
</dbReference>
<keyword evidence="1" id="KW-0963">Cytoplasm</keyword>
<proteinExistence type="inferred from homology"/>
<dbReference type="AlphaFoldDB" id="A0A3B0XKF8"/>
<dbReference type="PANTHER" id="PTHR30456:SF0">
    <property type="entry name" value="PYRIDOXINE 5'-PHOSPHATE SYNTHASE"/>
    <property type="match status" value="1"/>
</dbReference>
<dbReference type="NCBIfam" id="NF003623">
    <property type="entry name" value="PRK05265.1-1"/>
    <property type="match status" value="1"/>
</dbReference>
<dbReference type="NCBIfam" id="NF003625">
    <property type="entry name" value="PRK05265.1-3"/>
    <property type="match status" value="1"/>
</dbReference>
<dbReference type="SUPFAM" id="SSF63892">
    <property type="entry name" value="Pyridoxine 5'-phosphate synthase"/>
    <property type="match status" value="1"/>
</dbReference>
<dbReference type="NCBIfam" id="NF003627">
    <property type="entry name" value="PRK05265.1-5"/>
    <property type="match status" value="1"/>
</dbReference>
<keyword evidence="2 4" id="KW-0808">Transferase</keyword>
<accession>A0A3B0XKF8</accession>
<dbReference type="EMBL" id="UOFG01000166">
    <property type="protein sequence ID" value="VAW62299.1"/>
    <property type="molecule type" value="Genomic_DNA"/>
</dbReference>
<dbReference type="Gene3D" id="3.20.20.70">
    <property type="entry name" value="Aldolase class I"/>
    <property type="match status" value="1"/>
</dbReference>
<name>A0A3B0XKF8_9ZZZZ</name>
<organism evidence="4">
    <name type="scientific">hydrothermal vent metagenome</name>
    <dbReference type="NCBI Taxonomy" id="652676"/>
    <lineage>
        <taxon>unclassified sequences</taxon>
        <taxon>metagenomes</taxon>
        <taxon>ecological metagenomes</taxon>
    </lineage>
</organism>
<dbReference type="EC" id="2.6.99.2" evidence="4"/>
<keyword evidence="3" id="KW-0664">Pyridoxine biosynthesis</keyword>
<evidence type="ECO:0000313" key="4">
    <source>
        <dbReference type="EMBL" id="VAW62299.1"/>
    </source>
</evidence>
<dbReference type="FunFam" id="3.20.20.70:FF:000042">
    <property type="entry name" value="Pyridoxine 5'-phosphate synthase"/>
    <property type="match status" value="1"/>
</dbReference>
<dbReference type="InterPro" id="IPR036130">
    <property type="entry name" value="Pyridoxine-5'_phos_synth"/>
</dbReference>
<evidence type="ECO:0000256" key="3">
    <source>
        <dbReference type="ARBA" id="ARBA00023096"/>
    </source>
</evidence>
<evidence type="ECO:0000256" key="1">
    <source>
        <dbReference type="ARBA" id="ARBA00022490"/>
    </source>
</evidence>
<reference evidence="4" key="1">
    <citation type="submission" date="2018-06" db="EMBL/GenBank/DDBJ databases">
        <authorList>
            <person name="Zhirakovskaya E."/>
        </authorList>
    </citation>
    <scope>NUCLEOTIDE SEQUENCE</scope>
</reference>